<dbReference type="Proteomes" id="UP000257597">
    <property type="component" value="Segment"/>
</dbReference>
<dbReference type="EMBL" id="MH590603">
    <property type="protein sequence ID" value="AXH70511.1"/>
    <property type="molecule type" value="Genomic_DNA"/>
</dbReference>
<sequence length="86" mass="9763">MKVEDIKQYQTLDEAEAAVKESLVELNAKARRAGEIGAVDAWAILHRLIDEDLDALQVIQEGRREEYRKLHRQLTPSFSHPPAGVQ</sequence>
<proteinExistence type="predicted"/>
<evidence type="ECO:0000313" key="2">
    <source>
        <dbReference type="Proteomes" id="UP000257597"/>
    </source>
</evidence>
<accession>A0A345MIY0</accession>
<dbReference type="KEGG" id="vg:54998114"/>
<gene>
    <name evidence="1" type="primary">124</name>
    <name evidence="1" type="ORF">SEA_DAREDEVIL_124</name>
</gene>
<dbReference type="RefSeq" id="YP_009807238.1">
    <property type="nucleotide sequence ID" value="NC_048021.1"/>
</dbReference>
<name>A0A345MIY0_9CAUD</name>
<reference evidence="2" key="1">
    <citation type="submission" date="2018-07" db="EMBL/GenBank/DDBJ databases">
        <authorList>
            <person name="Quirk P.G."/>
            <person name="Krulwich T.A."/>
        </authorList>
    </citation>
    <scope>NUCLEOTIDE SEQUENCE [LARGE SCALE GENOMIC DNA]</scope>
</reference>
<protein>
    <submittedName>
        <fullName evidence="1">Uncharacterized protein</fullName>
    </submittedName>
</protein>
<dbReference type="GeneID" id="54998114"/>
<organism evidence="1 2">
    <name type="scientific">Gordonia phage Daredevil</name>
    <dbReference type="NCBI Taxonomy" id="2283286"/>
    <lineage>
        <taxon>Viruses</taxon>
        <taxon>Duplodnaviria</taxon>
        <taxon>Heunggongvirae</taxon>
        <taxon>Uroviricota</taxon>
        <taxon>Caudoviricetes</taxon>
        <taxon>Daredevilvirus</taxon>
        <taxon>Daredevilvirus daredevil</taxon>
    </lineage>
</organism>
<keyword evidence="2" id="KW-1185">Reference proteome</keyword>
<evidence type="ECO:0000313" key="1">
    <source>
        <dbReference type="EMBL" id="AXH70511.1"/>
    </source>
</evidence>